<dbReference type="PANTHER" id="PTHR10587">
    <property type="entry name" value="GLYCOSYL TRANSFERASE-RELATED"/>
    <property type="match status" value="1"/>
</dbReference>
<dbReference type="GO" id="GO:0016810">
    <property type="term" value="F:hydrolase activity, acting on carbon-nitrogen (but not peptide) bonds"/>
    <property type="evidence" value="ECO:0007669"/>
    <property type="project" value="InterPro"/>
</dbReference>
<organism evidence="4 5">
    <name type="scientific">Paludibacter propionicigenes (strain DSM 17365 / JCM 13257 / WB4)</name>
    <dbReference type="NCBI Taxonomy" id="694427"/>
    <lineage>
        <taxon>Bacteria</taxon>
        <taxon>Pseudomonadati</taxon>
        <taxon>Bacteroidota</taxon>
        <taxon>Bacteroidia</taxon>
        <taxon>Bacteroidales</taxon>
        <taxon>Paludibacteraceae</taxon>
        <taxon>Paludibacter</taxon>
    </lineage>
</organism>
<reference key="1">
    <citation type="submission" date="2010-11" db="EMBL/GenBank/DDBJ databases">
        <title>The complete genome of Paludibacter propionicigenes DSM 17365.</title>
        <authorList>
            <consortium name="US DOE Joint Genome Institute (JGI-PGF)"/>
            <person name="Lucas S."/>
            <person name="Copeland A."/>
            <person name="Lapidus A."/>
            <person name="Bruce D."/>
            <person name="Goodwin L."/>
            <person name="Pitluck S."/>
            <person name="Kyrpides N."/>
            <person name="Mavromatis K."/>
            <person name="Ivanova N."/>
            <person name="Munk A.C."/>
            <person name="Brettin T."/>
            <person name="Detter J.C."/>
            <person name="Han C."/>
            <person name="Tapia R."/>
            <person name="Land M."/>
            <person name="Hauser L."/>
            <person name="Markowitz V."/>
            <person name="Cheng J.-F."/>
            <person name="Hugenholtz P."/>
            <person name="Woyke T."/>
            <person name="Wu D."/>
            <person name="Gronow S."/>
            <person name="Wellnitz S."/>
            <person name="Brambilla E."/>
            <person name="Klenk H.-P."/>
            <person name="Eisen J.A."/>
        </authorList>
    </citation>
    <scope>NUCLEOTIDE SEQUENCE</scope>
    <source>
        <strain>WB4</strain>
    </source>
</reference>
<protein>
    <submittedName>
        <fullName evidence="4">Polysaccharide deacetylase</fullName>
    </submittedName>
</protein>
<dbReference type="PANTHER" id="PTHR10587:SF133">
    <property type="entry name" value="CHITIN DEACETYLASE 1-RELATED"/>
    <property type="match status" value="1"/>
</dbReference>
<reference evidence="4 5" key="2">
    <citation type="journal article" date="2011" name="Stand. Genomic Sci.">
        <title>Complete genome sequence of Paludibacter propionicigenes type strain (WB4).</title>
        <authorList>
            <person name="Gronow S."/>
            <person name="Munk C."/>
            <person name="Lapidus A."/>
            <person name="Nolan M."/>
            <person name="Lucas S."/>
            <person name="Hammon N."/>
            <person name="Deshpande S."/>
            <person name="Cheng J.F."/>
            <person name="Tapia R."/>
            <person name="Han C."/>
            <person name="Goodwin L."/>
            <person name="Pitluck S."/>
            <person name="Liolios K."/>
            <person name="Ivanova N."/>
            <person name="Mavromatis K."/>
            <person name="Mikhailova N."/>
            <person name="Pati A."/>
            <person name="Chen A."/>
            <person name="Palaniappan K."/>
            <person name="Land M."/>
            <person name="Hauser L."/>
            <person name="Chang Y.J."/>
            <person name="Jeffries C.D."/>
            <person name="Brambilla E."/>
            <person name="Rohde M."/>
            <person name="Goker M."/>
            <person name="Detter J.C."/>
            <person name="Woyke T."/>
            <person name="Bristow J."/>
            <person name="Eisen J.A."/>
            <person name="Markowitz V."/>
            <person name="Hugenholtz P."/>
            <person name="Kyrpides N.C."/>
            <person name="Klenk H.P."/>
        </authorList>
    </citation>
    <scope>NUCLEOTIDE SEQUENCE [LARGE SCALE GENOMIC DNA]</scope>
    <source>
        <strain evidence="5">DSM 17365 / JCM 13257 / WB4</strain>
    </source>
</reference>
<evidence type="ECO:0000313" key="5">
    <source>
        <dbReference type="Proteomes" id="UP000008718"/>
    </source>
</evidence>
<dbReference type="Gene3D" id="3.20.20.370">
    <property type="entry name" value="Glycoside hydrolase/deacetylase"/>
    <property type="match status" value="1"/>
</dbReference>
<dbReference type="InterPro" id="IPR050248">
    <property type="entry name" value="Polysacc_deacetylase_ArnD"/>
</dbReference>
<dbReference type="GO" id="GO:0046872">
    <property type="term" value="F:metal ion binding"/>
    <property type="evidence" value="ECO:0007669"/>
    <property type="project" value="UniProtKB-KW"/>
</dbReference>
<dbReference type="InterPro" id="IPR011330">
    <property type="entry name" value="Glyco_hydro/deAcase_b/a-brl"/>
</dbReference>
<dbReference type="STRING" id="694427.Palpr_3033"/>
<dbReference type="SUPFAM" id="SSF88713">
    <property type="entry name" value="Glycoside hydrolase/deacetylase"/>
    <property type="match status" value="1"/>
</dbReference>
<keyword evidence="5" id="KW-1185">Reference proteome</keyword>
<dbReference type="Pfam" id="PF01522">
    <property type="entry name" value="Polysacc_deac_1"/>
    <property type="match status" value="1"/>
</dbReference>
<sequence>MNIQLVDIFRPFLGKLTWRRSSSSKVIYLTFDDGPVPEVTPLVLDLLDKYNVKATFFCVGENVRKYPELYKEILRRGHRTGNHTFNHIKGFNVPTSEYVANVDKAAEYIDSKLFRPPYGRIKRNQIRKLKSRYEIIMWDLLTFDYSQKMEKEAIMNRVKHQSRNGSIVVFHDSLKAKNNMLSVLPLAIEFWNSKDYTFELL</sequence>
<dbReference type="Proteomes" id="UP000008718">
    <property type="component" value="Chromosome"/>
</dbReference>
<keyword evidence="1" id="KW-0479">Metal-binding</keyword>
<dbReference type="KEGG" id="ppn:Palpr_3033"/>
<dbReference type="GO" id="GO:0005975">
    <property type="term" value="P:carbohydrate metabolic process"/>
    <property type="evidence" value="ECO:0007669"/>
    <property type="project" value="InterPro"/>
</dbReference>
<gene>
    <name evidence="4" type="ordered locus">Palpr_3033</name>
</gene>
<dbReference type="CDD" id="cd10917">
    <property type="entry name" value="CE4_NodB_like_6s_7s"/>
    <property type="match status" value="1"/>
</dbReference>
<dbReference type="AlphaFoldDB" id="E4T8Q2"/>
<keyword evidence="2" id="KW-0378">Hydrolase</keyword>
<dbReference type="EMBL" id="CP002345">
    <property type="protein sequence ID" value="ADQ81161.1"/>
    <property type="molecule type" value="Genomic_DNA"/>
</dbReference>
<dbReference type="eggNOG" id="COG0726">
    <property type="taxonomic scope" value="Bacteria"/>
</dbReference>
<dbReference type="HOGENOM" id="CLU_021264_0_3_10"/>
<evidence type="ECO:0000256" key="2">
    <source>
        <dbReference type="ARBA" id="ARBA00022801"/>
    </source>
</evidence>
<evidence type="ECO:0000313" key="4">
    <source>
        <dbReference type="EMBL" id="ADQ81161.1"/>
    </source>
</evidence>
<evidence type="ECO:0000256" key="1">
    <source>
        <dbReference type="ARBA" id="ARBA00022723"/>
    </source>
</evidence>
<name>E4T8Q2_PALPW</name>
<dbReference type="GO" id="GO:0016020">
    <property type="term" value="C:membrane"/>
    <property type="evidence" value="ECO:0007669"/>
    <property type="project" value="TreeGrafter"/>
</dbReference>
<dbReference type="RefSeq" id="WP_013446530.1">
    <property type="nucleotide sequence ID" value="NC_014734.1"/>
</dbReference>
<dbReference type="PROSITE" id="PS51677">
    <property type="entry name" value="NODB"/>
    <property type="match status" value="1"/>
</dbReference>
<dbReference type="OrthoDB" id="9812065at2"/>
<evidence type="ECO:0000259" key="3">
    <source>
        <dbReference type="PROSITE" id="PS51677"/>
    </source>
</evidence>
<accession>E4T8Q2</accession>
<proteinExistence type="predicted"/>
<dbReference type="InterPro" id="IPR002509">
    <property type="entry name" value="NODB_dom"/>
</dbReference>
<feature type="domain" description="NodB homology" evidence="3">
    <location>
        <begin position="25"/>
        <end position="199"/>
    </location>
</feature>